<dbReference type="InterPro" id="IPR050397">
    <property type="entry name" value="Env_Response_Regulators"/>
</dbReference>
<dbReference type="GO" id="GO:0005829">
    <property type="term" value="C:cytosol"/>
    <property type="evidence" value="ECO:0007669"/>
    <property type="project" value="TreeGrafter"/>
</dbReference>
<dbReference type="InterPro" id="IPR036390">
    <property type="entry name" value="WH_DNA-bd_sf"/>
</dbReference>
<dbReference type="PRINTS" id="PR00034">
    <property type="entry name" value="HTHCRP"/>
</dbReference>
<dbReference type="EMBL" id="CP021780">
    <property type="protein sequence ID" value="ASA20470.1"/>
    <property type="molecule type" value="Genomic_DNA"/>
</dbReference>
<dbReference type="SMART" id="SM00419">
    <property type="entry name" value="HTH_CRP"/>
    <property type="match status" value="1"/>
</dbReference>
<evidence type="ECO:0000259" key="5">
    <source>
        <dbReference type="PROSITE" id="PS50042"/>
    </source>
</evidence>
<dbReference type="KEGG" id="pdh:B9T62_06435"/>
<keyword evidence="4" id="KW-0804">Transcription</keyword>
<dbReference type="PANTHER" id="PTHR24567">
    <property type="entry name" value="CRP FAMILY TRANSCRIPTIONAL REGULATORY PROTEIN"/>
    <property type="match status" value="1"/>
</dbReference>
<dbReference type="AlphaFoldDB" id="A0A2Z2KBU8"/>
<dbReference type="RefSeq" id="WP_087914490.1">
    <property type="nucleotide sequence ID" value="NZ_CP021780.1"/>
</dbReference>
<dbReference type="PROSITE" id="PS50042">
    <property type="entry name" value="CNMP_BINDING_3"/>
    <property type="match status" value="1"/>
</dbReference>
<evidence type="ECO:0000256" key="2">
    <source>
        <dbReference type="ARBA" id="ARBA00023125"/>
    </source>
</evidence>
<dbReference type="InterPro" id="IPR012318">
    <property type="entry name" value="HTH_CRP"/>
</dbReference>
<name>A0A2Z2KBU8_9BACL</name>
<dbReference type="SUPFAM" id="SSF46785">
    <property type="entry name" value="Winged helix' DNA-binding domain"/>
    <property type="match status" value="1"/>
</dbReference>
<evidence type="ECO:0000313" key="8">
    <source>
        <dbReference type="Proteomes" id="UP000249890"/>
    </source>
</evidence>
<reference evidence="7 8" key="1">
    <citation type="submission" date="2017-06" db="EMBL/GenBank/DDBJ databases">
        <title>Complete genome sequence of Paenibacillus donghaensis KCTC 13049T isolated from East Sea sediment, South Korea.</title>
        <authorList>
            <person name="Jung B.K."/>
            <person name="Hong S.-J."/>
            <person name="Shin J.-H."/>
        </authorList>
    </citation>
    <scope>NUCLEOTIDE SEQUENCE [LARGE SCALE GENOMIC DNA]</scope>
    <source>
        <strain evidence="7 8">KCTC 13049</strain>
    </source>
</reference>
<evidence type="ECO:0000259" key="6">
    <source>
        <dbReference type="PROSITE" id="PS51063"/>
    </source>
</evidence>
<evidence type="ECO:0000256" key="4">
    <source>
        <dbReference type="ARBA" id="ARBA00023163"/>
    </source>
</evidence>
<dbReference type="PANTHER" id="PTHR24567:SF26">
    <property type="entry name" value="REGULATORY PROTEIN YEIL"/>
    <property type="match status" value="1"/>
</dbReference>
<evidence type="ECO:0000256" key="3">
    <source>
        <dbReference type="ARBA" id="ARBA00023159"/>
    </source>
</evidence>
<keyword evidence="8" id="KW-1185">Reference proteome</keyword>
<organism evidence="7 8">
    <name type="scientific">Paenibacillus donghaensis</name>
    <dbReference type="NCBI Taxonomy" id="414771"/>
    <lineage>
        <taxon>Bacteria</taxon>
        <taxon>Bacillati</taxon>
        <taxon>Bacillota</taxon>
        <taxon>Bacilli</taxon>
        <taxon>Bacillales</taxon>
        <taxon>Paenibacillaceae</taxon>
        <taxon>Paenibacillus</taxon>
    </lineage>
</organism>
<gene>
    <name evidence="7" type="ORF">B9T62_06435</name>
</gene>
<dbReference type="Gene3D" id="1.10.10.10">
    <property type="entry name" value="Winged helix-like DNA-binding domain superfamily/Winged helix DNA-binding domain"/>
    <property type="match status" value="1"/>
</dbReference>
<feature type="domain" description="HTH crp-type" evidence="6">
    <location>
        <begin position="146"/>
        <end position="220"/>
    </location>
</feature>
<dbReference type="OrthoDB" id="9812325at2"/>
<dbReference type="Proteomes" id="UP000249890">
    <property type="component" value="Chromosome"/>
</dbReference>
<keyword evidence="3" id="KW-0010">Activator</keyword>
<feature type="domain" description="Cyclic nucleotide-binding" evidence="5">
    <location>
        <begin position="12"/>
        <end position="132"/>
    </location>
</feature>
<dbReference type="SMART" id="SM00100">
    <property type="entry name" value="cNMP"/>
    <property type="match status" value="1"/>
</dbReference>
<dbReference type="SUPFAM" id="SSF51206">
    <property type="entry name" value="cAMP-binding domain-like"/>
    <property type="match status" value="1"/>
</dbReference>
<dbReference type="Pfam" id="PF13545">
    <property type="entry name" value="HTH_Crp_2"/>
    <property type="match status" value="1"/>
</dbReference>
<dbReference type="InterPro" id="IPR036388">
    <property type="entry name" value="WH-like_DNA-bd_sf"/>
</dbReference>
<accession>A0A2Z2KBU8</accession>
<dbReference type="InterPro" id="IPR000595">
    <property type="entry name" value="cNMP-bd_dom"/>
</dbReference>
<dbReference type="CDD" id="cd00038">
    <property type="entry name" value="CAP_ED"/>
    <property type="match status" value="1"/>
</dbReference>
<keyword evidence="2" id="KW-0238">DNA-binding</keyword>
<sequence>MNNIQYLSQFQLMNSLSPEDLLEMDQLTSITVFPKNSLIQTPQTFREGFYFVKKGKLRLYKLSAEGKQFTLDILGEGNVFGELNGLSFGTRDLFIETIGECDICLLDQERAADFLLHHPRFMLSLMEVLGRRIAELTSLAHQLALGDLHHRILHVLLRLAGLFGSGEQDGYVTIGLPLTHQQVAHLAGASREAVSGALQELARQGLIRTGFKSVAVNRDALHNEAWN</sequence>
<proteinExistence type="predicted"/>
<dbReference type="Pfam" id="PF00027">
    <property type="entry name" value="cNMP_binding"/>
    <property type="match status" value="1"/>
</dbReference>
<protein>
    <submittedName>
        <fullName evidence="7">cAMP-binding protein</fullName>
    </submittedName>
</protein>
<dbReference type="GO" id="GO:0003677">
    <property type="term" value="F:DNA binding"/>
    <property type="evidence" value="ECO:0007669"/>
    <property type="project" value="UniProtKB-KW"/>
</dbReference>
<dbReference type="PROSITE" id="PS51063">
    <property type="entry name" value="HTH_CRP_2"/>
    <property type="match status" value="1"/>
</dbReference>
<keyword evidence="1" id="KW-0805">Transcription regulation</keyword>
<evidence type="ECO:0000256" key="1">
    <source>
        <dbReference type="ARBA" id="ARBA00023015"/>
    </source>
</evidence>
<dbReference type="InterPro" id="IPR014710">
    <property type="entry name" value="RmlC-like_jellyroll"/>
</dbReference>
<dbReference type="GO" id="GO:0003700">
    <property type="term" value="F:DNA-binding transcription factor activity"/>
    <property type="evidence" value="ECO:0007669"/>
    <property type="project" value="TreeGrafter"/>
</dbReference>
<dbReference type="InterPro" id="IPR018490">
    <property type="entry name" value="cNMP-bd_dom_sf"/>
</dbReference>
<evidence type="ECO:0000313" key="7">
    <source>
        <dbReference type="EMBL" id="ASA20470.1"/>
    </source>
</evidence>
<dbReference type="Gene3D" id="2.60.120.10">
    <property type="entry name" value="Jelly Rolls"/>
    <property type="match status" value="1"/>
</dbReference>